<feature type="domain" description="Ferrous iron transporter FeoA-like" evidence="4">
    <location>
        <begin position="144"/>
        <end position="214"/>
    </location>
</feature>
<evidence type="ECO:0000313" key="5">
    <source>
        <dbReference type="EMBL" id="TWJ32550.1"/>
    </source>
</evidence>
<gene>
    <name evidence="5" type="ORF">JN12_00992</name>
</gene>
<sequence length="214" mass="24004">MKLTDKAEEILETMWSAIEEEGAGFVELEKLSIPIDDPAIRELTTHACIEVKGDRVYFRPEGRSEGRNTIRRHRLAERLMMDVLNIRGENAEDKACQFEHLLNEGVDAKVCTMLNHPTTCPHGKPIPPGECCDAARNAGDLGVVPLTELKAGDEGEIAYIQTDDNRKMQKLMAMGVLPGNRVVLMQSFPSYIFRVGFSEFAIDTALAREIFIRR</sequence>
<reference evidence="5 6" key="1">
    <citation type="submission" date="2019-07" db="EMBL/GenBank/DDBJ databases">
        <title>Genomic Encyclopedia of Archaeal and Bacterial Type Strains, Phase II (KMG-II): from individual species to whole genera.</title>
        <authorList>
            <person name="Goeker M."/>
        </authorList>
    </citation>
    <scope>NUCLEOTIDE SEQUENCE [LARGE SCALE GENOMIC DNA]</scope>
    <source>
        <strain evidence="5 6">ATCC BAA-1139</strain>
    </source>
</reference>
<dbReference type="InterPro" id="IPR050536">
    <property type="entry name" value="DtxR_MntR_Metal-Reg"/>
</dbReference>
<dbReference type="AlphaFoldDB" id="A0A562WQC7"/>
<organism evidence="5 6">
    <name type="scientific">Geobacter argillaceus</name>
    <dbReference type="NCBI Taxonomy" id="345631"/>
    <lineage>
        <taxon>Bacteria</taxon>
        <taxon>Pseudomonadati</taxon>
        <taxon>Thermodesulfobacteriota</taxon>
        <taxon>Desulfuromonadia</taxon>
        <taxon>Geobacterales</taxon>
        <taxon>Geobacteraceae</taxon>
        <taxon>Geobacter</taxon>
    </lineage>
</organism>
<dbReference type="InterPro" id="IPR036421">
    <property type="entry name" value="Fe_dep_repressor_sf"/>
</dbReference>
<dbReference type="RefSeq" id="WP_145019079.1">
    <property type="nucleotide sequence ID" value="NZ_VLLN01000004.1"/>
</dbReference>
<dbReference type="Pfam" id="PF04023">
    <property type="entry name" value="FeoA"/>
    <property type="match status" value="1"/>
</dbReference>
<dbReference type="InterPro" id="IPR001367">
    <property type="entry name" value="Fe_dep_repressor"/>
</dbReference>
<dbReference type="PANTHER" id="PTHR33238:SF11">
    <property type="entry name" value="TRANSCRIPTIONAL REGULATOR MNTR"/>
    <property type="match status" value="1"/>
</dbReference>
<dbReference type="PANTHER" id="PTHR33238">
    <property type="entry name" value="IRON (METAL) DEPENDENT REPRESSOR, DTXR FAMILY"/>
    <property type="match status" value="1"/>
</dbReference>
<evidence type="ECO:0000256" key="1">
    <source>
        <dbReference type="ARBA" id="ARBA00004496"/>
    </source>
</evidence>
<dbReference type="GO" id="GO:0046914">
    <property type="term" value="F:transition metal ion binding"/>
    <property type="evidence" value="ECO:0007669"/>
    <property type="project" value="InterPro"/>
</dbReference>
<dbReference type="EMBL" id="VLLN01000004">
    <property type="protein sequence ID" value="TWJ32550.1"/>
    <property type="molecule type" value="Genomic_DNA"/>
</dbReference>
<dbReference type="SUPFAM" id="SSF50037">
    <property type="entry name" value="C-terminal domain of transcriptional repressors"/>
    <property type="match status" value="1"/>
</dbReference>
<dbReference type="Proteomes" id="UP000319449">
    <property type="component" value="Unassembled WGS sequence"/>
</dbReference>
<keyword evidence="3" id="KW-0408">Iron</keyword>
<dbReference type="GO" id="GO:0046983">
    <property type="term" value="F:protein dimerization activity"/>
    <property type="evidence" value="ECO:0007669"/>
    <property type="project" value="InterPro"/>
</dbReference>
<dbReference type="SMART" id="SM00529">
    <property type="entry name" value="HTH_DTXR"/>
    <property type="match status" value="1"/>
</dbReference>
<comment type="caution">
    <text evidence="5">The sequence shown here is derived from an EMBL/GenBank/DDBJ whole genome shotgun (WGS) entry which is preliminary data.</text>
</comment>
<dbReference type="InterPro" id="IPR038157">
    <property type="entry name" value="FeoA_core_dom"/>
</dbReference>
<evidence type="ECO:0000256" key="2">
    <source>
        <dbReference type="ARBA" id="ARBA00011738"/>
    </source>
</evidence>
<dbReference type="GO" id="GO:0003700">
    <property type="term" value="F:DNA-binding transcription factor activity"/>
    <property type="evidence" value="ECO:0007669"/>
    <property type="project" value="InterPro"/>
</dbReference>
<dbReference type="Gene3D" id="1.10.10.10">
    <property type="entry name" value="Winged helix-like DNA-binding domain superfamily/Winged helix DNA-binding domain"/>
    <property type="match status" value="1"/>
</dbReference>
<dbReference type="InterPro" id="IPR036388">
    <property type="entry name" value="WH-like_DNA-bd_sf"/>
</dbReference>
<dbReference type="InterPro" id="IPR007167">
    <property type="entry name" value="Fe-transptr_FeoA-like"/>
</dbReference>
<name>A0A562WQC7_9BACT</name>
<proteinExistence type="predicted"/>
<comment type="subcellular location">
    <subcellularLocation>
        <location evidence="1">Cytoplasm</location>
    </subcellularLocation>
</comment>
<evidence type="ECO:0000313" key="6">
    <source>
        <dbReference type="Proteomes" id="UP000319449"/>
    </source>
</evidence>
<dbReference type="Pfam" id="PF02742">
    <property type="entry name" value="Fe_dep_repr_C"/>
    <property type="match status" value="1"/>
</dbReference>
<dbReference type="SUPFAM" id="SSF47979">
    <property type="entry name" value="Iron-dependent repressor protein, dimerization domain"/>
    <property type="match status" value="1"/>
</dbReference>
<evidence type="ECO:0000256" key="3">
    <source>
        <dbReference type="ARBA" id="ARBA00023004"/>
    </source>
</evidence>
<dbReference type="SMART" id="SM00899">
    <property type="entry name" value="FeoA"/>
    <property type="match status" value="1"/>
</dbReference>
<protein>
    <submittedName>
        <fullName evidence="5">DtxR family Mn-dependent transcriptional regulator</fullName>
    </submittedName>
</protein>
<comment type="subunit">
    <text evidence="2">Homodimer.</text>
</comment>
<dbReference type="InterPro" id="IPR022689">
    <property type="entry name" value="Iron_dep_repressor"/>
</dbReference>
<dbReference type="InterPro" id="IPR008988">
    <property type="entry name" value="Transcriptional_repressor_C"/>
</dbReference>
<dbReference type="GO" id="GO:0005737">
    <property type="term" value="C:cytoplasm"/>
    <property type="evidence" value="ECO:0007669"/>
    <property type="project" value="UniProtKB-SubCell"/>
</dbReference>
<dbReference type="Gene3D" id="2.30.30.90">
    <property type="match status" value="1"/>
</dbReference>
<accession>A0A562WQC7</accession>
<evidence type="ECO:0000259" key="4">
    <source>
        <dbReference type="SMART" id="SM00899"/>
    </source>
</evidence>
<keyword evidence="6" id="KW-1185">Reference proteome</keyword>
<dbReference type="OrthoDB" id="9791355at2"/>